<sequence length="362" mass="40239">MATAPTEFDFWQFVSCAKCQLTFLSGPDTVANVPFWLTECGHVICNNHLKSDRSCAQCGAQGIQFLPLQREMDPPMSDWFRSVPHMLDAAAYATKFQQEAMAAQIRILKARHHQQRLYIDKLKREIVELQRMNELLQRQFHPDYAHSGLVEYGEEPSSFVNPNGKRSMGSSVKDNRSSTTSSPRRMTTPVGMNRLTLPLGQRPPHLSSKQGDLRDLSDTNDSQQRKPGSSRFQQEYSYDPSPKQSSGIRGHATSRRGKSGKHFNMLSGQRQQSSQQMPPPPAPCAALATQCSVVPRGNLSSTGTSFSQRFSPFVSSKITPLSRTPSILPTNRLLEPSSSRVPSRANAMLTGGGQRTPFVPKC</sequence>
<keyword evidence="5" id="KW-1185">Reference proteome</keyword>
<dbReference type="GO" id="GO:0016925">
    <property type="term" value="P:protein sumoylation"/>
    <property type="evidence" value="ECO:0007669"/>
    <property type="project" value="TreeGrafter"/>
</dbReference>
<dbReference type="GO" id="GO:0007129">
    <property type="term" value="P:homologous chromosome pairing at meiosis"/>
    <property type="evidence" value="ECO:0007669"/>
    <property type="project" value="TreeGrafter"/>
</dbReference>
<dbReference type="EMBL" id="CM032185">
    <property type="protein sequence ID" value="KAG7092544.1"/>
    <property type="molecule type" value="Genomic_DNA"/>
</dbReference>
<feature type="compositionally biased region" description="Basic residues" evidence="2">
    <location>
        <begin position="252"/>
        <end position="261"/>
    </location>
</feature>
<dbReference type="Pfam" id="PF14634">
    <property type="entry name" value="zf-RING_5"/>
    <property type="match status" value="1"/>
</dbReference>
<dbReference type="GO" id="GO:0007131">
    <property type="term" value="P:reciprocal meiotic recombination"/>
    <property type="evidence" value="ECO:0007669"/>
    <property type="project" value="InterPro"/>
</dbReference>
<reference evidence="4" key="1">
    <citation type="journal article" date="2021" name="Genome Biol. Evol.">
        <title>The assembled and annotated genome of the fairy-ring fungus Marasmius oreades.</title>
        <authorList>
            <person name="Hiltunen M."/>
            <person name="Ament-Velasquez S.L."/>
            <person name="Johannesson H."/>
        </authorList>
    </citation>
    <scope>NUCLEOTIDE SEQUENCE</scope>
    <source>
        <strain evidence="4">03SP1</strain>
    </source>
</reference>
<name>A0A9P7RZ87_9AGAR</name>
<feature type="region of interest" description="Disordered" evidence="2">
    <location>
        <begin position="155"/>
        <end position="283"/>
    </location>
</feature>
<comment type="caution">
    <text evidence="4">The sequence shown here is derived from an EMBL/GenBank/DDBJ whole genome shotgun (WGS) entry which is preliminary data.</text>
</comment>
<accession>A0A9P7RZ87</accession>
<dbReference type="PANTHER" id="PTHR22663">
    <property type="entry name" value="RING FINGER PROTEIN NARYA-RELATED"/>
    <property type="match status" value="1"/>
</dbReference>
<dbReference type="GO" id="GO:0019789">
    <property type="term" value="F:SUMO transferase activity"/>
    <property type="evidence" value="ECO:0007669"/>
    <property type="project" value="InterPro"/>
</dbReference>
<dbReference type="InterPro" id="IPR042123">
    <property type="entry name" value="Zip3/RNF212-like"/>
</dbReference>
<feature type="compositionally biased region" description="Low complexity" evidence="2">
    <location>
        <begin position="267"/>
        <end position="276"/>
    </location>
</feature>
<dbReference type="Proteomes" id="UP001049176">
    <property type="component" value="Chromosome 5"/>
</dbReference>
<dbReference type="GO" id="GO:0000795">
    <property type="term" value="C:synaptonemal complex"/>
    <property type="evidence" value="ECO:0007669"/>
    <property type="project" value="InterPro"/>
</dbReference>
<evidence type="ECO:0000313" key="4">
    <source>
        <dbReference type="EMBL" id="KAG7092544.1"/>
    </source>
</evidence>
<dbReference type="KEGG" id="more:E1B28_008894"/>
<dbReference type="OrthoDB" id="2535391at2759"/>
<feature type="region of interest" description="Disordered" evidence="2">
    <location>
        <begin position="334"/>
        <end position="362"/>
    </location>
</feature>
<dbReference type="InterPro" id="IPR001841">
    <property type="entry name" value="Znf_RING"/>
</dbReference>
<keyword evidence="1" id="KW-0469">Meiosis</keyword>
<proteinExistence type="predicted"/>
<feature type="domain" description="RING-type" evidence="3">
    <location>
        <begin position="16"/>
        <end position="59"/>
    </location>
</feature>
<gene>
    <name evidence="4" type="ORF">E1B28_008894</name>
</gene>
<evidence type="ECO:0000256" key="1">
    <source>
        <dbReference type="ARBA" id="ARBA00023254"/>
    </source>
</evidence>
<dbReference type="AlphaFoldDB" id="A0A9P7RZ87"/>
<feature type="compositionally biased region" description="Low complexity" evidence="2">
    <location>
        <begin position="177"/>
        <end position="189"/>
    </location>
</feature>
<evidence type="ECO:0000259" key="3">
    <source>
        <dbReference type="Pfam" id="PF14634"/>
    </source>
</evidence>
<organism evidence="4 5">
    <name type="scientific">Marasmius oreades</name>
    <name type="common">fairy-ring Marasmius</name>
    <dbReference type="NCBI Taxonomy" id="181124"/>
    <lineage>
        <taxon>Eukaryota</taxon>
        <taxon>Fungi</taxon>
        <taxon>Dikarya</taxon>
        <taxon>Basidiomycota</taxon>
        <taxon>Agaricomycotina</taxon>
        <taxon>Agaricomycetes</taxon>
        <taxon>Agaricomycetidae</taxon>
        <taxon>Agaricales</taxon>
        <taxon>Marasmiineae</taxon>
        <taxon>Marasmiaceae</taxon>
        <taxon>Marasmius</taxon>
    </lineage>
</organism>
<dbReference type="RefSeq" id="XP_043009014.1">
    <property type="nucleotide sequence ID" value="XM_043153729.1"/>
</dbReference>
<dbReference type="PANTHER" id="PTHR22663:SF17">
    <property type="entry name" value="RING FINGER PROTEIN NARYA-RELATED"/>
    <property type="match status" value="1"/>
</dbReference>
<protein>
    <recommendedName>
        <fullName evidence="3">RING-type domain-containing protein</fullName>
    </recommendedName>
</protein>
<feature type="compositionally biased region" description="Polar residues" evidence="2">
    <location>
        <begin position="219"/>
        <end position="247"/>
    </location>
</feature>
<dbReference type="GeneID" id="66077970"/>
<evidence type="ECO:0000313" key="5">
    <source>
        <dbReference type="Proteomes" id="UP001049176"/>
    </source>
</evidence>
<evidence type="ECO:0000256" key="2">
    <source>
        <dbReference type="SAM" id="MobiDB-lite"/>
    </source>
</evidence>